<comment type="caution">
    <text evidence="2">The sequence shown here is derived from an EMBL/GenBank/DDBJ whole genome shotgun (WGS) entry which is preliminary data.</text>
</comment>
<evidence type="ECO:0000259" key="1">
    <source>
        <dbReference type="Pfam" id="PF16719"/>
    </source>
</evidence>
<dbReference type="PANTHER" id="PTHR36384:SF1">
    <property type="entry name" value="SAWADEE PROTEIN"/>
    <property type="match status" value="1"/>
</dbReference>
<accession>A0ABD3E9W7</accession>
<keyword evidence="3" id="KW-1185">Reference proteome</keyword>
<evidence type="ECO:0000313" key="3">
    <source>
        <dbReference type="Proteomes" id="UP001632038"/>
    </source>
</evidence>
<feature type="domain" description="SAWADEE" evidence="1">
    <location>
        <begin position="17"/>
        <end position="158"/>
    </location>
</feature>
<gene>
    <name evidence="2" type="ORF">CASFOL_004203</name>
</gene>
<sequence>MKMKGTKPEAEDLSPDFDLEFRAKEDDAWYSGSVSLDSDAQTLVVRYQCLPIANDVVFSAGEFKTEAEAEVLARRFRPISQQVQDHQCRELAVGTTVCASHGNAEDDLRFYDAVIEAVNHEVHSFAGGEEECLCTFVLFWLHGRGRGTLTSANIANICTLVPFSQVDSRISGFLKFAKEKIASSQSMPVLHCPVSIEKNLESSRNGLVETERISSYEQWTSQDEDIGPRHCNIDNDLATGKIQHFILINNMEKDLNPSSISKFIYDKTNIQTQAFVFPRWSSDPFARGAIVVDCPKKVQTVYEFLDNPNHLIVSSKGRPWVITEKAQAGTLGSTVKNLLPMGLDKTGYKKADDEVETVHSGTESYNRAKELRNLFIEFMNHESQVCNRLVLEEKKILRSFNRLR</sequence>
<dbReference type="InterPro" id="IPR032001">
    <property type="entry name" value="SAWADEE_dom"/>
</dbReference>
<evidence type="ECO:0000313" key="2">
    <source>
        <dbReference type="EMBL" id="KAL3651201.1"/>
    </source>
</evidence>
<proteinExistence type="predicted"/>
<dbReference type="EMBL" id="JAVIJP010000006">
    <property type="protein sequence ID" value="KAL3651201.1"/>
    <property type="molecule type" value="Genomic_DNA"/>
</dbReference>
<organism evidence="2 3">
    <name type="scientific">Castilleja foliolosa</name>
    <dbReference type="NCBI Taxonomy" id="1961234"/>
    <lineage>
        <taxon>Eukaryota</taxon>
        <taxon>Viridiplantae</taxon>
        <taxon>Streptophyta</taxon>
        <taxon>Embryophyta</taxon>
        <taxon>Tracheophyta</taxon>
        <taxon>Spermatophyta</taxon>
        <taxon>Magnoliopsida</taxon>
        <taxon>eudicotyledons</taxon>
        <taxon>Gunneridae</taxon>
        <taxon>Pentapetalae</taxon>
        <taxon>asterids</taxon>
        <taxon>lamiids</taxon>
        <taxon>Lamiales</taxon>
        <taxon>Orobanchaceae</taxon>
        <taxon>Pedicularideae</taxon>
        <taxon>Castillejinae</taxon>
        <taxon>Castilleja</taxon>
    </lineage>
</organism>
<dbReference type="AlphaFoldDB" id="A0ABD3E9W7"/>
<name>A0ABD3E9W7_9LAMI</name>
<dbReference type="PANTHER" id="PTHR36384">
    <property type="entry name" value="SAWADEE PROTEIN"/>
    <property type="match status" value="1"/>
</dbReference>
<dbReference type="Pfam" id="PF16719">
    <property type="entry name" value="SAWADEE"/>
    <property type="match status" value="1"/>
</dbReference>
<reference evidence="3" key="1">
    <citation type="journal article" date="2024" name="IScience">
        <title>Strigolactones Initiate the Formation of Haustorium-like Structures in Castilleja.</title>
        <authorList>
            <person name="Buerger M."/>
            <person name="Peterson D."/>
            <person name="Chory J."/>
        </authorList>
    </citation>
    <scope>NUCLEOTIDE SEQUENCE [LARGE SCALE GENOMIC DNA]</scope>
</reference>
<protein>
    <recommendedName>
        <fullName evidence="1">SAWADEE domain-containing protein</fullName>
    </recommendedName>
</protein>
<dbReference type="Proteomes" id="UP001632038">
    <property type="component" value="Unassembled WGS sequence"/>
</dbReference>